<reference evidence="2" key="1">
    <citation type="submission" date="2023-08" db="EMBL/GenBank/DDBJ databases">
        <title>Black Yeasts Isolated from many extreme environments.</title>
        <authorList>
            <person name="Coleine C."/>
            <person name="Stajich J.E."/>
            <person name="Selbmann L."/>
        </authorList>
    </citation>
    <scope>NUCLEOTIDE SEQUENCE</scope>
    <source>
        <strain evidence="2">CCFEE 5401</strain>
    </source>
</reference>
<feature type="compositionally biased region" description="Polar residues" evidence="1">
    <location>
        <begin position="36"/>
        <end position="52"/>
    </location>
</feature>
<sequence>MERSWVLPTSLAQQLENQDAITQKTQQQETHEPQRLESSSVRMSPWSNTSIPNRGLSVKKRKRHNTRHPPLLLLPPELRQIILALSISPSDLTHITNINRRCRTRSRICRLLDADLHVVRRVWLAQRKQIHESGLNRPKTWSELFVAEFLAPVQAAAKALKSWPAARRKAEIGARRYEARLRRKGGGKERRRAVMCGMGYGHGVVKGMEGWGDG</sequence>
<gene>
    <name evidence="2" type="ORF">LTR62_006854</name>
</gene>
<name>A0AAN7TBP1_9PEZI</name>
<accession>A0AAN7TBP1</accession>
<proteinExistence type="predicted"/>
<evidence type="ECO:0000313" key="3">
    <source>
        <dbReference type="Proteomes" id="UP001310890"/>
    </source>
</evidence>
<evidence type="ECO:0000313" key="2">
    <source>
        <dbReference type="EMBL" id="KAK5109617.1"/>
    </source>
</evidence>
<evidence type="ECO:0000256" key="1">
    <source>
        <dbReference type="SAM" id="MobiDB-lite"/>
    </source>
</evidence>
<feature type="region of interest" description="Disordered" evidence="1">
    <location>
        <begin position="19"/>
        <end position="70"/>
    </location>
</feature>
<feature type="compositionally biased region" description="Basic residues" evidence="1">
    <location>
        <begin position="57"/>
        <end position="67"/>
    </location>
</feature>
<organism evidence="2 3">
    <name type="scientific">Meristemomyces frigidus</name>
    <dbReference type="NCBI Taxonomy" id="1508187"/>
    <lineage>
        <taxon>Eukaryota</taxon>
        <taxon>Fungi</taxon>
        <taxon>Dikarya</taxon>
        <taxon>Ascomycota</taxon>
        <taxon>Pezizomycotina</taxon>
        <taxon>Dothideomycetes</taxon>
        <taxon>Dothideomycetidae</taxon>
        <taxon>Mycosphaerellales</taxon>
        <taxon>Teratosphaeriaceae</taxon>
        <taxon>Meristemomyces</taxon>
    </lineage>
</organism>
<feature type="compositionally biased region" description="Polar residues" evidence="1">
    <location>
        <begin position="19"/>
        <end position="28"/>
    </location>
</feature>
<protein>
    <submittedName>
        <fullName evidence="2">Uncharacterized protein</fullName>
    </submittedName>
</protein>
<comment type="caution">
    <text evidence="2">The sequence shown here is derived from an EMBL/GenBank/DDBJ whole genome shotgun (WGS) entry which is preliminary data.</text>
</comment>
<dbReference type="EMBL" id="JAVRRL010000061">
    <property type="protein sequence ID" value="KAK5109617.1"/>
    <property type="molecule type" value="Genomic_DNA"/>
</dbReference>
<dbReference type="AlphaFoldDB" id="A0AAN7TBP1"/>
<dbReference type="Proteomes" id="UP001310890">
    <property type="component" value="Unassembled WGS sequence"/>
</dbReference>